<sequence length="492" mass="55460">MATATMDSKKIAIIGAGFGGIAMAIKLKKAGENDFLILEKGGNVGGVWRDNTYPGCSCDVPSHLYSFSFSPHQSRTKRYEGQEGILSYLQQVVEEYKLKEHLRLNFEISKAKFHEDKNQWEISTKSESESNECIRADVIIFAVGQLHNPYTPDINGMKDFIGEQFHSATWKHNVGLHDKRISVIGTGSSAAQMLPTLAKVAFELTIYQREPHWVLPKPGADFGRIERLLLRLPGAHGAYRSVLCHGADMVLSPVARSSALRSSLQWYARRNLRRQVYNEELAQELMPSHPIGSKRIIFDNEFYPTLNKENVHLITEPIASVGSDEIKTKSGTAIKADVIIFATGFKASDFLLSIDVEGRGGHSLKEDWAGGPQAFMGLAVHDYPNLFMIAGPNTFNPAGSNPDMKELQIAYISKCLRWKEQMKARTIEVSENAANRYKAWLEERLEKTVWSKPEYSSWYKNESGKVTNPWPESRRMFKRMLQEEPKCSFCTS</sequence>
<dbReference type="InterPro" id="IPR051209">
    <property type="entry name" value="FAD-bind_Monooxygenase_sf"/>
</dbReference>
<dbReference type="PANTHER" id="PTHR42877:SF4">
    <property type="entry name" value="FAD_NAD(P)-BINDING DOMAIN-CONTAINING PROTEIN-RELATED"/>
    <property type="match status" value="1"/>
</dbReference>
<dbReference type="InterPro" id="IPR036188">
    <property type="entry name" value="FAD/NAD-bd_sf"/>
</dbReference>
<evidence type="ECO:0000313" key="5">
    <source>
        <dbReference type="EMBL" id="RYN78122.1"/>
    </source>
</evidence>
<dbReference type="PRINTS" id="PR00370">
    <property type="entry name" value="FMOXYGENASE"/>
</dbReference>
<evidence type="ECO:0000256" key="2">
    <source>
        <dbReference type="ARBA" id="ARBA00022630"/>
    </source>
</evidence>
<comment type="similarity">
    <text evidence="1">Belongs to the FAD-binding monooxygenase family.</text>
</comment>
<dbReference type="PANTHER" id="PTHR42877">
    <property type="entry name" value="L-ORNITHINE N(5)-MONOOXYGENASE-RELATED"/>
    <property type="match status" value="1"/>
</dbReference>
<evidence type="ECO:0000256" key="3">
    <source>
        <dbReference type="ARBA" id="ARBA00022827"/>
    </source>
</evidence>
<evidence type="ECO:0000313" key="6">
    <source>
        <dbReference type="Proteomes" id="UP000293195"/>
    </source>
</evidence>
<dbReference type="InterPro" id="IPR020946">
    <property type="entry name" value="Flavin_mOase-like"/>
</dbReference>
<keyword evidence="2" id="KW-0285">Flavoprotein</keyword>
<organism evidence="5 6">
    <name type="scientific">Alternaria tenuissima</name>
    <dbReference type="NCBI Taxonomy" id="119927"/>
    <lineage>
        <taxon>Eukaryota</taxon>
        <taxon>Fungi</taxon>
        <taxon>Dikarya</taxon>
        <taxon>Ascomycota</taxon>
        <taxon>Pezizomycotina</taxon>
        <taxon>Dothideomycetes</taxon>
        <taxon>Pleosporomycetidae</taxon>
        <taxon>Pleosporales</taxon>
        <taxon>Pleosporineae</taxon>
        <taxon>Pleosporaceae</taxon>
        <taxon>Alternaria</taxon>
        <taxon>Alternaria sect. Alternaria</taxon>
        <taxon>Alternaria alternata complex</taxon>
    </lineage>
</organism>
<accession>A0ABY0FQU3</accession>
<dbReference type="Gene3D" id="3.50.50.60">
    <property type="entry name" value="FAD/NAD(P)-binding domain"/>
    <property type="match status" value="2"/>
</dbReference>
<proteinExistence type="inferred from homology"/>
<dbReference type="SUPFAM" id="SSF51905">
    <property type="entry name" value="FAD/NAD(P)-binding domain"/>
    <property type="match status" value="1"/>
</dbReference>
<keyword evidence="6" id="KW-1185">Reference proteome</keyword>
<protein>
    <submittedName>
        <fullName evidence="5">Baeyer-Villiger monooxygenase</fullName>
    </submittedName>
</protein>
<dbReference type="GO" id="GO:0004497">
    <property type="term" value="F:monooxygenase activity"/>
    <property type="evidence" value="ECO:0007669"/>
    <property type="project" value="UniProtKB-KW"/>
</dbReference>
<keyword evidence="4" id="KW-0560">Oxidoreductase</keyword>
<dbReference type="Proteomes" id="UP000293195">
    <property type="component" value="Unassembled WGS sequence"/>
</dbReference>
<name>A0ABY0FQU3_9PLEO</name>
<dbReference type="Pfam" id="PF00743">
    <property type="entry name" value="FMO-like"/>
    <property type="match status" value="1"/>
</dbReference>
<reference evidence="6" key="1">
    <citation type="journal article" date="2019" name="bioRxiv">
        <title>Genomics, evolutionary history and diagnostics of the Alternaria alternata species group including apple and Asian pear pathotypes.</title>
        <authorList>
            <person name="Armitage A.D."/>
            <person name="Cockerton H.M."/>
            <person name="Sreenivasaprasad S."/>
            <person name="Woodhall J.W."/>
            <person name="Lane C.R."/>
            <person name="Harrison R.J."/>
            <person name="Clarkson J.P."/>
        </authorList>
    </citation>
    <scope>NUCLEOTIDE SEQUENCE [LARGE SCALE GENOMIC DNA]</scope>
    <source>
        <strain evidence="6">FERA 635</strain>
    </source>
</reference>
<evidence type="ECO:0000256" key="1">
    <source>
        <dbReference type="ARBA" id="ARBA00010139"/>
    </source>
</evidence>
<comment type="caution">
    <text evidence="5">The sequence shown here is derived from an EMBL/GenBank/DDBJ whole genome shotgun (WGS) entry which is preliminary data.</text>
</comment>
<gene>
    <name evidence="5" type="ORF">AA0119_g13555</name>
</gene>
<keyword evidence="5" id="KW-0503">Monooxygenase</keyword>
<keyword evidence="3" id="KW-0274">FAD</keyword>
<evidence type="ECO:0000256" key="4">
    <source>
        <dbReference type="ARBA" id="ARBA00023002"/>
    </source>
</evidence>
<dbReference type="InterPro" id="IPR000960">
    <property type="entry name" value="Flavin_mOase"/>
</dbReference>
<dbReference type="EMBL" id="PDXF01000369">
    <property type="protein sequence ID" value="RYN78122.1"/>
    <property type="molecule type" value="Genomic_DNA"/>
</dbReference>